<dbReference type="Gene3D" id="3.40.630.30">
    <property type="match status" value="1"/>
</dbReference>
<evidence type="ECO:0000313" key="7">
    <source>
        <dbReference type="Proteomes" id="UP001208570"/>
    </source>
</evidence>
<evidence type="ECO:0000256" key="3">
    <source>
        <dbReference type="ARBA" id="ARBA00022833"/>
    </source>
</evidence>
<dbReference type="SMART" id="SM00249">
    <property type="entry name" value="PHD"/>
    <property type="match status" value="1"/>
</dbReference>
<dbReference type="FunFam" id="3.40.630.30:FF:000013">
    <property type="entry name" value="cysteine-rich protein 2-binding protein-like"/>
    <property type="match status" value="1"/>
</dbReference>
<dbReference type="InterPro" id="IPR053835">
    <property type="entry name" value="ASH2L-like_WH"/>
</dbReference>
<protein>
    <recommendedName>
        <fullName evidence="5">N-acetyltransferase domain-containing protein</fullName>
    </recommendedName>
</protein>
<dbReference type="InterPro" id="IPR019786">
    <property type="entry name" value="Zinc_finger_PHD-type_CS"/>
</dbReference>
<feature type="compositionally biased region" description="Low complexity" evidence="4">
    <location>
        <begin position="276"/>
        <end position="291"/>
    </location>
</feature>
<evidence type="ECO:0000313" key="6">
    <source>
        <dbReference type="EMBL" id="KAK2150889.1"/>
    </source>
</evidence>
<dbReference type="Proteomes" id="UP001208570">
    <property type="component" value="Unassembled WGS sequence"/>
</dbReference>
<sequence>MYAGGLRTEHYFGLFRMLGQLYKDPSTQWQQYVLQSSKEVAHFKHFQPNTAMDESESGQYCYCGSLEKDVCMLQCEHCKRLFHVGCLKTGRPSIFEGDLFFTLICADCSENREEECTRMKLQWLPVVMLALYNLQVSQSGNRGYFRWKEQICAYIDKHWTQFFGYSRKKTTTWHGTVAGVLSSGCPQYFQSGTQELRESGWWRLTESKPPPLEVLSTGKSGSRRQRMEYVKEQTSPLKIEGLRSRAGKTSIQAAMELKAKRDSLVDNRENKRARMSTPTTPVASSTTTSPVRSHCSDRLSLESISTSFKDDSASRDGLQLCSSVECTPMRSNSSFDLASDLADQSSQMSFSSSKSDQWFTARDLVAGEKLPDCLLKGDDSDLEIDPCALSPDHSIFTSPQSNLKDHQTDALPQMEIILEALESKSKGAEDSQQPTSHISHSIIQPTPSFVSVKQELMSEDSNTGEGFMAVKQELMSEDSNTFESSFYASQANDPSDVLSPSGVTGPASFNASLSHTQATSSSLLNVKKEKMEDGEECHESSEDDKQSQGTEISDSGETTQSQRKEIQEEEEELRRVEREKKMEQQRCVPMSIYEEKRLLKALNSAVEKNPNLVSPDLKRLRRKLLIRQTKRQNNQDMFDIDSFMNKLYGCHSPAHLCLQASSSQSQVYPVICGISSSGNDNRILDRFQSNQEAYYQCQPVAFLNRLVGSEDDQLQCFKSPYTARVLKPFIRRDWHSKPLKLQLLEEIKAYPYRNDPKWKAPPSAPIDYCYVRPQHIPSVNTLCRDFFWPGIDLSECLRYPDFSCVVLFRKFVIGFAFMIPDVKYNEAYISFIFTHPEWRCAGIGTFMLYHLIQTCMGKDVTLHVSASNPAMLLYQKFGFKTEELILDFYEKYFPEDARDSRHAFFLRLRR</sequence>
<feature type="compositionally biased region" description="Basic and acidic residues" evidence="4">
    <location>
        <begin position="562"/>
        <end position="581"/>
    </location>
</feature>
<dbReference type="PROSITE" id="PS51186">
    <property type="entry name" value="GNAT"/>
    <property type="match status" value="1"/>
</dbReference>
<dbReference type="Pfam" id="PF00583">
    <property type="entry name" value="Acetyltransf_1"/>
    <property type="match status" value="1"/>
</dbReference>
<gene>
    <name evidence="6" type="ORF">LSH36_384g05092</name>
</gene>
<dbReference type="PROSITE" id="PS01359">
    <property type="entry name" value="ZF_PHD_1"/>
    <property type="match status" value="1"/>
</dbReference>
<feature type="region of interest" description="Disordered" evidence="4">
    <location>
        <begin position="425"/>
        <end position="444"/>
    </location>
</feature>
<feature type="region of interest" description="Disordered" evidence="4">
    <location>
        <begin position="529"/>
        <end position="581"/>
    </location>
</feature>
<comment type="caution">
    <text evidence="6">The sequence shown here is derived from an EMBL/GenBank/DDBJ whole genome shotgun (WGS) entry which is preliminary data.</text>
</comment>
<dbReference type="InterPro" id="IPR000182">
    <property type="entry name" value="GNAT_dom"/>
</dbReference>
<dbReference type="GO" id="GO:0004402">
    <property type="term" value="F:histone acetyltransferase activity"/>
    <property type="evidence" value="ECO:0007669"/>
    <property type="project" value="TreeGrafter"/>
</dbReference>
<dbReference type="AlphaFoldDB" id="A0AAD9JD21"/>
<dbReference type="Pfam" id="PF21198">
    <property type="entry name" value="ASH2L-like_WH"/>
    <property type="match status" value="1"/>
</dbReference>
<feature type="domain" description="N-acetyltransferase" evidence="5">
    <location>
        <begin position="766"/>
        <end position="910"/>
    </location>
</feature>
<dbReference type="InterPro" id="IPR016181">
    <property type="entry name" value="Acyl_CoA_acyltransferase"/>
</dbReference>
<evidence type="ECO:0000256" key="2">
    <source>
        <dbReference type="ARBA" id="ARBA00022771"/>
    </source>
</evidence>
<name>A0AAD9JD21_9ANNE</name>
<dbReference type="CDD" id="cd04301">
    <property type="entry name" value="NAT_SF"/>
    <property type="match status" value="1"/>
</dbReference>
<keyword evidence="3" id="KW-0862">Zinc</keyword>
<keyword evidence="2" id="KW-0863">Zinc-finger</keyword>
<feature type="compositionally biased region" description="Polar residues" evidence="4">
    <location>
        <begin position="547"/>
        <end position="561"/>
    </location>
</feature>
<evidence type="ECO:0000256" key="4">
    <source>
        <dbReference type="SAM" id="MobiDB-lite"/>
    </source>
</evidence>
<feature type="region of interest" description="Disordered" evidence="4">
    <location>
        <begin position="268"/>
        <end position="296"/>
    </location>
</feature>
<proteinExistence type="predicted"/>
<keyword evidence="1" id="KW-0479">Metal-binding</keyword>
<accession>A0AAD9JD21</accession>
<evidence type="ECO:0000256" key="1">
    <source>
        <dbReference type="ARBA" id="ARBA00022723"/>
    </source>
</evidence>
<evidence type="ECO:0000259" key="5">
    <source>
        <dbReference type="PROSITE" id="PS51186"/>
    </source>
</evidence>
<dbReference type="PANTHER" id="PTHR20916:SF26">
    <property type="entry name" value="CYSTEINE-RICH PROTEIN 2-BINDING PROTEIN"/>
    <property type="match status" value="1"/>
</dbReference>
<organism evidence="6 7">
    <name type="scientific">Paralvinella palmiformis</name>
    <dbReference type="NCBI Taxonomy" id="53620"/>
    <lineage>
        <taxon>Eukaryota</taxon>
        <taxon>Metazoa</taxon>
        <taxon>Spiralia</taxon>
        <taxon>Lophotrochozoa</taxon>
        <taxon>Annelida</taxon>
        <taxon>Polychaeta</taxon>
        <taxon>Sedentaria</taxon>
        <taxon>Canalipalpata</taxon>
        <taxon>Terebellida</taxon>
        <taxon>Terebelliformia</taxon>
        <taxon>Alvinellidae</taxon>
        <taxon>Paralvinella</taxon>
    </lineage>
</organism>
<dbReference type="SUPFAM" id="SSF57903">
    <property type="entry name" value="FYVE/PHD zinc finger"/>
    <property type="match status" value="1"/>
</dbReference>
<dbReference type="EMBL" id="JAODUP010000384">
    <property type="protein sequence ID" value="KAK2150889.1"/>
    <property type="molecule type" value="Genomic_DNA"/>
</dbReference>
<dbReference type="InterPro" id="IPR011011">
    <property type="entry name" value="Znf_FYVE_PHD"/>
</dbReference>
<reference evidence="6" key="1">
    <citation type="journal article" date="2023" name="Mol. Biol. Evol.">
        <title>Third-Generation Sequencing Reveals the Adaptive Role of the Epigenome in Three Deep-Sea Polychaetes.</title>
        <authorList>
            <person name="Perez M."/>
            <person name="Aroh O."/>
            <person name="Sun Y."/>
            <person name="Lan Y."/>
            <person name="Juniper S.K."/>
            <person name="Young C.R."/>
            <person name="Angers B."/>
            <person name="Qian P.Y."/>
        </authorList>
    </citation>
    <scope>NUCLEOTIDE SEQUENCE</scope>
    <source>
        <strain evidence="6">P08H-3</strain>
    </source>
</reference>
<dbReference type="PANTHER" id="PTHR20916">
    <property type="entry name" value="CYSTEINE AND GLYCINE-RICH PROTEIN 2 BINDING PROTEIN"/>
    <property type="match status" value="1"/>
</dbReference>
<dbReference type="SUPFAM" id="SSF55729">
    <property type="entry name" value="Acyl-CoA N-acyltransferases (Nat)"/>
    <property type="match status" value="1"/>
</dbReference>
<dbReference type="GO" id="GO:0008270">
    <property type="term" value="F:zinc ion binding"/>
    <property type="evidence" value="ECO:0007669"/>
    <property type="project" value="UniProtKB-KW"/>
</dbReference>
<keyword evidence="7" id="KW-1185">Reference proteome</keyword>
<dbReference type="InterPro" id="IPR001965">
    <property type="entry name" value="Znf_PHD"/>
</dbReference>
<feature type="compositionally biased region" description="Basic and acidic residues" evidence="4">
    <location>
        <begin position="529"/>
        <end position="546"/>
    </location>
</feature>
<dbReference type="Gene3D" id="3.90.980.20">
    <property type="match status" value="1"/>
</dbReference>
<feature type="compositionally biased region" description="Polar residues" evidence="4">
    <location>
        <begin position="430"/>
        <end position="444"/>
    </location>
</feature>
<feature type="region of interest" description="Disordered" evidence="4">
    <location>
        <begin position="212"/>
        <end position="235"/>
    </location>
</feature>